<evidence type="ECO:0000313" key="9">
    <source>
        <dbReference type="EMBL" id="VDP94911.1"/>
    </source>
</evidence>
<dbReference type="AlphaFoldDB" id="A0A183BEH4"/>
<dbReference type="PROSITE" id="PS50016">
    <property type="entry name" value="ZF_PHD_2"/>
    <property type="match status" value="1"/>
</dbReference>
<keyword evidence="3" id="KW-0479">Metal-binding</keyword>
<accession>A0A183BEH4</accession>
<keyword evidence="5" id="KW-0862">Zinc</keyword>
<dbReference type="InterPro" id="IPR001965">
    <property type="entry name" value="Znf_PHD"/>
</dbReference>
<dbReference type="Gene3D" id="3.30.40.10">
    <property type="entry name" value="Zinc/RING finger domain, C3HC4 (zinc finger)"/>
    <property type="match status" value="1"/>
</dbReference>
<evidence type="ECO:0000256" key="2">
    <source>
        <dbReference type="ARBA" id="ARBA00010210"/>
    </source>
</evidence>
<gene>
    <name evidence="9" type="ORF">ECPE_LOCUS17609</name>
</gene>
<evidence type="ECO:0000256" key="5">
    <source>
        <dbReference type="ARBA" id="ARBA00022833"/>
    </source>
</evidence>
<dbReference type="WBParaSite" id="ECPE_0001765401-mRNA-1">
    <property type="protein sequence ID" value="ECPE_0001765401-mRNA-1"/>
    <property type="gene ID" value="ECPE_0001765401"/>
</dbReference>
<name>A0A183BEH4_9TREM</name>
<sequence>MFVAQCIIHLISFHYSSTLSSYETVFMRAVQCFISTRISLFLLYFLVISYGEMVACDNRDCPIEWFHFECVGLTSKPRGQWYCPQCTAEGIKEKDD</sequence>
<dbReference type="Proteomes" id="UP000272942">
    <property type="component" value="Unassembled WGS sequence"/>
</dbReference>
<evidence type="ECO:0000256" key="1">
    <source>
        <dbReference type="ARBA" id="ARBA00004123"/>
    </source>
</evidence>
<dbReference type="SUPFAM" id="SSF57903">
    <property type="entry name" value="FYVE/PHD zinc finger"/>
    <property type="match status" value="1"/>
</dbReference>
<dbReference type="CDD" id="cd15505">
    <property type="entry name" value="PHD_ING"/>
    <property type="match status" value="1"/>
</dbReference>
<dbReference type="SMART" id="SM00249">
    <property type="entry name" value="PHD"/>
    <property type="match status" value="1"/>
</dbReference>
<dbReference type="GO" id="GO:0005634">
    <property type="term" value="C:nucleus"/>
    <property type="evidence" value="ECO:0007669"/>
    <property type="project" value="UniProtKB-SubCell"/>
</dbReference>
<evidence type="ECO:0000256" key="4">
    <source>
        <dbReference type="ARBA" id="ARBA00022771"/>
    </source>
</evidence>
<proteinExistence type="inferred from homology"/>
<dbReference type="InterPro" id="IPR013083">
    <property type="entry name" value="Znf_RING/FYVE/PHD"/>
</dbReference>
<organism evidence="11">
    <name type="scientific">Echinostoma caproni</name>
    <dbReference type="NCBI Taxonomy" id="27848"/>
    <lineage>
        <taxon>Eukaryota</taxon>
        <taxon>Metazoa</taxon>
        <taxon>Spiralia</taxon>
        <taxon>Lophotrochozoa</taxon>
        <taxon>Platyhelminthes</taxon>
        <taxon>Trematoda</taxon>
        <taxon>Digenea</taxon>
        <taxon>Plagiorchiida</taxon>
        <taxon>Echinostomata</taxon>
        <taxon>Echinostomatoidea</taxon>
        <taxon>Echinostomatidae</taxon>
        <taxon>Echinostoma</taxon>
    </lineage>
</organism>
<keyword evidence="10" id="KW-1185">Reference proteome</keyword>
<dbReference type="OrthoDB" id="5411773at2759"/>
<reference evidence="11" key="1">
    <citation type="submission" date="2016-06" db="UniProtKB">
        <authorList>
            <consortium name="WormBaseParasite"/>
        </authorList>
    </citation>
    <scope>IDENTIFICATION</scope>
</reference>
<keyword evidence="6" id="KW-0539">Nucleus</keyword>
<keyword evidence="4 7" id="KW-0863">Zinc-finger</keyword>
<evidence type="ECO:0000259" key="8">
    <source>
        <dbReference type="PROSITE" id="PS50016"/>
    </source>
</evidence>
<comment type="subcellular location">
    <subcellularLocation>
        <location evidence="1">Nucleus</location>
    </subcellularLocation>
</comment>
<dbReference type="InterPro" id="IPR028651">
    <property type="entry name" value="ING_fam"/>
</dbReference>
<dbReference type="GO" id="GO:0008270">
    <property type="term" value="F:zinc ion binding"/>
    <property type="evidence" value="ECO:0007669"/>
    <property type="project" value="UniProtKB-KW"/>
</dbReference>
<comment type="similarity">
    <text evidence="2">Belongs to the ING family.</text>
</comment>
<dbReference type="InterPro" id="IPR019787">
    <property type="entry name" value="Znf_PHD-finger"/>
</dbReference>
<evidence type="ECO:0000313" key="11">
    <source>
        <dbReference type="WBParaSite" id="ECPE_0001765401-mRNA-1"/>
    </source>
</evidence>
<reference evidence="9 10" key="2">
    <citation type="submission" date="2018-11" db="EMBL/GenBank/DDBJ databases">
        <authorList>
            <consortium name="Pathogen Informatics"/>
        </authorList>
    </citation>
    <scope>NUCLEOTIDE SEQUENCE [LARGE SCALE GENOMIC DNA]</scope>
    <source>
        <strain evidence="9 10">Egypt</strain>
    </source>
</reference>
<dbReference type="InterPro" id="IPR011011">
    <property type="entry name" value="Znf_FYVE_PHD"/>
</dbReference>
<dbReference type="InterPro" id="IPR059153">
    <property type="entry name" value="NSD_PHD-1st"/>
</dbReference>
<evidence type="ECO:0000256" key="3">
    <source>
        <dbReference type="ARBA" id="ARBA00022723"/>
    </source>
</evidence>
<feature type="domain" description="PHD-type" evidence="8">
    <location>
        <begin position="29"/>
        <end position="89"/>
    </location>
</feature>
<protein>
    <submittedName>
        <fullName evidence="11">PHD-type domain-containing protein</fullName>
    </submittedName>
</protein>
<dbReference type="EMBL" id="UZAN01070290">
    <property type="protein sequence ID" value="VDP94911.1"/>
    <property type="molecule type" value="Genomic_DNA"/>
</dbReference>
<evidence type="ECO:0000256" key="6">
    <source>
        <dbReference type="ARBA" id="ARBA00023242"/>
    </source>
</evidence>
<dbReference type="Pfam" id="PF23011">
    <property type="entry name" value="PHD-1st_NSD"/>
    <property type="match status" value="1"/>
</dbReference>
<evidence type="ECO:0000313" key="10">
    <source>
        <dbReference type="Proteomes" id="UP000272942"/>
    </source>
</evidence>
<evidence type="ECO:0000256" key="7">
    <source>
        <dbReference type="PROSITE-ProRule" id="PRU00146"/>
    </source>
</evidence>
<dbReference type="PANTHER" id="PTHR10333">
    <property type="entry name" value="INHIBITOR OF GROWTH PROTEIN"/>
    <property type="match status" value="1"/>
</dbReference>